<dbReference type="InterPro" id="IPR028992">
    <property type="entry name" value="Hedgehog/Intein_dom"/>
</dbReference>
<proteinExistence type="predicted"/>
<dbReference type="SUPFAM" id="SSF51294">
    <property type="entry name" value="Hedgehog/intein (Hint) domain"/>
    <property type="match status" value="1"/>
</dbReference>
<evidence type="ECO:0000313" key="2">
    <source>
        <dbReference type="EMBL" id="TMM50787.1"/>
    </source>
</evidence>
<comment type="caution">
    <text evidence="2">The sequence shown here is derived from an EMBL/GenBank/DDBJ whole genome shotgun (WGS) entry which is preliminary data.</text>
</comment>
<keyword evidence="3" id="KW-1185">Reference proteome</keyword>
<sequence length="366" mass="38930">MAQTTLLLNGFSIIGDPQTNSNAANGGNLFVHNGTAVFEADDIIVFTVEGATVDGVLTDDSVITGITVYDNASDYFYDSPLYTYTALPDLEVDIDYGRNTMGDRYLEFDATTLVSTDAGAPVLGEMALVAGVDILGTLATTTGPLRVPTTEAIDIDGDGVITADEQGDASFSSDLNIFAVICFAAGSLIETPQGPQFIETLAVGDLVNTLDDGPQPIRWIGAQRVAGQGPMAPVVIAPGALGNIRQLVVSQNHRMLVTGARAELLFGQREVLVAAKHLVDGEKIRIEARAQVTYYHFLLDAHQIVFAEGCPAESLLAGAQTLATLPPEDRDEILAVFPDLTHDAAPMDASRYALRQFEAMALRRIA</sequence>
<dbReference type="RefSeq" id="WP_138663359.1">
    <property type="nucleotide sequence ID" value="NZ_VANS01000005.1"/>
</dbReference>
<dbReference type="EMBL" id="VANS01000005">
    <property type="protein sequence ID" value="TMM50787.1"/>
    <property type="molecule type" value="Genomic_DNA"/>
</dbReference>
<name>A0A5S3PD51_9RHOB</name>
<organism evidence="2 3">
    <name type="scientific">Sulfitobacter sabulilitoris</name>
    <dbReference type="NCBI Taxonomy" id="2562655"/>
    <lineage>
        <taxon>Bacteria</taxon>
        <taxon>Pseudomonadati</taxon>
        <taxon>Pseudomonadota</taxon>
        <taxon>Alphaproteobacteria</taxon>
        <taxon>Rhodobacterales</taxon>
        <taxon>Roseobacteraceae</taxon>
        <taxon>Sulfitobacter</taxon>
    </lineage>
</organism>
<dbReference type="Gene3D" id="2.170.16.10">
    <property type="entry name" value="Hedgehog/Intein (Hint) domain"/>
    <property type="match status" value="1"/>
</dbReference>
<feature type="domain" description="Hedgehog/Intein (Hint)" evidence="1">
    <location>
        <begin position="181"/>
        <end position="318"/>
    </location>
</feature>
<dbReference type="Proteomes" id="UP000309550">
    <property type="component" value="Unassembled WGS sequence"/>
</dbReference>
<dbReference type="AlphaFoldDB" id="A0A5S3PD51"/>
<evidence type="ECO:0000259" key="1">
    <source>
        <dbReference type="Pfam" id="PF13403"/>
    </source>
</evidence>
<reference evidence="2 3" key="1">
    <citation type="submission" date="2019-05" db="EMBL/GenBank/DDBJ databases">
        <title>Sulfitobacter sabulilitoris sp. nov., isolated from a marine sand.</title>
        <authorList>
            <person name="Yoon J.-H."/>
        </authorList>
    </citation>
    <scope>NUCLEOTIDE SEQUENCE [LARGE SCALE GENOMIC DNA]</scope>
    <source>
        <strain evidence="2 3">HSMS-29</strain>
    </source>
</reference>
<evidence type="ECO:0000313" key="3">
    <source>
        <dbReference type="Proteomes" id="UP000309550"/>
    </source>
</evidence>
<dbReference type="OrthoDB" id="6305173at2"/>
<dbReference type="Pfam" id="PF13403">
    <property type="entry name" value="Hint_2"/>
    <property type="match status" value="1"/>
</dbReference>
<protein>
    <recommendedName>
        <fullName evidence="1">Hedgehog/Intein (Hint) domain-containing protein</fullName>
    </recommendedName>
</protein>
<gene>
    <name evidence="2" type="ORF">FDT80_16135</name>
</gene>
<dbReference type="InterPro" id="IPR036844">
    <property type="entry name" value="Hint_dom_sf"/>
</dbReference>
<accession>A0A5S3PD51</accession>